<dbReference type="Proteomes" id="UP000235162">
    <property type="component" value="Unassembled WGS sequence"/>
</dbReference>
<gene>
    <name evidence="1" type="ORF">C0029_08430</name>
</gene>
<name>A0AAP8SNT0_9GAMM</name>
<reference evidence="1 2" key="1">
    <citation type="submission" date="2018-01" db="EMBL/GenBank/DDBJ databases">
        <title>The draft genome sequence of Halioglobus japonicus S1-36.</title>
        <authorList>
            <person name="Du Z.-J."/>
            <person name="Shi M.-J."/>
        </authorList>
    </citation>
    <scope>NUCLEOTIDE SEQUENCE [LARGE SCALE GENOMIC DNA]</scope>
    <source>
        <strain evidence="1 2">S1-36</strain>
    </source>
</reference>
<dbReference type="RefSeq" id="WP_084199040.1">
    <property type="nucleotide sequence ID" value="NZ_BMYL01000002.1"/>
</dbReference>
<dbReference type="AlphaFoldDB" id="A0AAP8SNT0"/>
<organism evidence="1 2">
    <name type="scientific">Halioglobus japonicus</name>
    <dbReference type="NCBI Taxonomy" id="930805"/>
    <lineage>
        <taxon>Bacteria</taxon>
        <taxon>Pseudomonadati</taxon>
        <taxon>Pseudomonadota</taxon>
        <taxon>Gammaproteobacteria</taxon>
        <taxon>Cellvibrionales</taxon>
        <taxon>Halieaceae</taxon>
        <taxon>Halioglobus</taxon>
    </lineage>
</organism>
<sequence length="383" mass="43192">MRAEPGVDSGVAAQSGPAIDRDKLQRLLEERELVGGPYADTLTEPLAQLGDQLFAVGDYPAAVIAYRRALHVLRINDGLYSERQVPVLRQLILAFRATQDWQTLDGRYEYFFRVYGRGQPPYTELRLRAALEYLRWQREAVQLKLGGEPRRLLDLVSLNGDLLKATMNDSQAPYAWKKGLAQSQMENLYLVMDVIEPLVRQAEFSNSRDIFGAQPLSADLDQQRMSGLLRTAPAKGRQIVQALQLAAGDDTVEIAALNLALGDWHHWTGNRYRAAEAYTRVEQNLREAGETALLKQWLGAPVALPANNAFVRPLPDEDLVRVNALFDVSRQGRVSNVRVEAPDDKSSSTSRFRRRLNATLFRPQWEGGEPVESRVEREYKLLP</sequence>
<comment type="caution">
    <text evidence="1">The sequence shown here is derived from an EMBL/GenBank/DDBJ whole genome shotgun (WGS) entry which is preliminary data.</text>
</comment>
<proteinExistence type="predicted"/>
<dbReference type="KEGG" id="hja:BST95_09390"/>
<evidence type="ECO:0000313" key="1">
    <source>
        <dbReference type="EMBL" id="PLW86433.1"/>
    </source>
</evidence>
<protein>
    <recommendedName>
        <fullName evidence="3">TonB C-terminal domain-containing protein</fullName>
    </recommendedName>
</protein>
<keyword evidence="2" id="KW-1185">Reference proteome</keyword>
<evidence type="ECO:0008006" key="3">
    <source>
        <dbReference type="Google" id="ProtNLM"/>
    </source>
</evidence>
<dbReference type="EMBL" id="PKUR01000002">
    <property type="protein sequence ID" value="PLW86433.1"/>
    <property type="molecule type" value="Genomic_DNA"/>
</dbReference>
<evidence type="ECO:0000313" key="2">
    <source>
        <dbReference type="Proteomes" id="UP000235162"/>
    </source>
</evidence>
<accession>A0AAP8SNT0</accession>